<dbReference type="GO" id="GO:0003677">
    <property type="term" value="F:DNA binding"/>
    <property type="evidence" value="ECO:0007669"/>
    <property type="project" value="UniProtKB-KW"/>
</dbReference>
<gene>
    <name evidence="3" type="ORF">OSO01_32950</name>
</gene>
<dbReference type="SUPFAM" id="SSF46785">
    <property type="entry name" value="Winged helix' DNA-binding domain"/>
    <property type="match status" value="1"/>
</dbReference>
<dbReference type="CDD" id="cd00090">
    <property type="entry name" value="HTH_ARSR"/>
    <property type="match status" value="1"/>
</dbReference>
<dbReference type="Proteomes" id="UP000321558">
    <property type="component" value="Unassembled WGS sequence"/>
</dbReference>
<comment type="caution">
    <text evidence="3">The sequence shown here is derived from an EMBL/GenBank/DDBJ whole genome shotgun (WGS) entry which is preliminary data.</text>
</comment>
<dbReference type="PANTHER" id="PTHR43252:SF2">
    <property type="entry name" value="TRANSCRIPTION REGULATOR, PADR-LIKE FAMILY"/>
    <property type="match status" value="1"/>
</dbReference>
<dbReference type="InterPro" id="IPR036390">
    <property type="entry name" value="WH_DNA-bd_sf"/>
</dbReference>
<keyword evidence="1" id="KW-0238">DNA-binding</keyword>
<dbReference type="Pfam" id="PF03551">
    <property type="entry name" value="PadR"/>
    <property type="match status" value="1"/>
</dbReference>
<dbReference type="AlphaFoldDB" id="A0A511ZM90"/>
<keyword evidence="4" id="KW-1185">Reference proteome</keyword>
<feature type="domain" description="Transcription regulator PadR N-terminal" evidence="2">
    <location>
        <begin position="79"/>
        <end position="147"/>
    </location>
</feature>
<dbReference type="OrthoDB" id="9814826at2"/>
<accession>A0A511ZM90</accession>
<protein>
    <recommendedName>
        <fullName evidence="2">Transcription regulator PadR N-terminal domain-containing protein</fullName>
    </recommendedName>
</protein>
<dbReference type="RefSeq" id="WP_147211500.1">
    <property type="nucleotide sequence ID" value="NZ_BJYM01000014.1"/>
</dbReference>
<dbReference type="PANTHER" id="PTHR43252">
    <property type="entry name" value="TRANSCRIPTIONAL REGULATOR YQJI"/>
    <property type="match status" value="1"/>
</dbReference>
<organism evidence="3 4">
    <name type="scientific">Oceanobacillus sojae</name>
    <dbReference type="NCBI Taxonomy" id="582851"/>
    <lineage>
        <taxon>Bacteria</taxon>
        <taxon>Bacillati</taxon>
        <taxon>Bacillota</taxon>
        <taxon>Bacilli</taxon>
        <taxon>Bacillales</taxon>
        <taxon>Bacillaceae</taxon>
        <taxon>Oceanobacillus</taxon>
    </lineage>
</organism>
<dbReference type="InterPro" id="IPR011991">
    <property type="entry name" value="ArsR-like_HTH"/>
</dbReference>
<evidence type="ECO:0000313" key="4">
    <source>
        <dbReference type="Proteomes" id="UP000321558"/>
    </source>
</evidence>
<dbReference type="InterPro" id="IPR005149">
    <property type="entry name" value="Tscrpt_reg_PadR_N"/>
</dbReference>
<evidence type="ECO:0000256" key="1">
    <source>
        <dbReference type="ARBA" id="ARBA00023125"/>
    </source>
</evidence>
<name>A0A511ZM90_9BACI</name>
<dbReference type="InterPro" id="IPR036388">
    <property type="entry name" value="WH-like_DNA-bd_sf"/>
</dbReference>
<sequence>MFQQDEHPFFQKQAHFNHHHAFAGDNTFHKDFLRRNKFGMGNEHFERRGGPHFFAGHDARGGGRGGERFFKRGDIKMVLLKILQKQPRHGYDIIKVLEEKFKGFYSPSPGSVYPTLQMLEDQDLVEAVKEGRKKVYHITEEGTAYLDQHQKEDHFVSRMNQFENVNIEEMQNLRSEMQGLFHDFFKTGRQVMDNPEKKKRLQELLEKTREELLNIAGDVENKPDDE</sequence>
<dbReference type="Gene3D" id="1.10.10.10">
    <property type="entry name" value="Winged helix-like DNA-binding domain superfamily/Winged helix DNA-binding domain"/>
    <property type="match status" value="1"/>
</dbReference>
<reference evidence="3 4" key="1">
    <citation type="submission" date="2019-07" db="EMBL/GenBank/DDBJ databases">
        <title>Whole genome shotgun sequence of Oceanobacillus sojae NBRC 105379.</title>
        <authorList>
            <person name="Hosoyama A."/>
            <person name="Uohara A."/>
            <person name="Ohji S."/>
            <person name="Ichikawa N."/>
        </authorList>
    </citation>
    <scope>NUCLEOTIDE SEQUENCE [LARGE SCALE GENOMIC DNA]</scope>
    <source>
        <strain evidence="3 4">NBRC 105379</strain>
    </source>
</reference>
<proteinExistence type="predicted"/>
<evidence type="ECO:0000259" key="2">
    <source>
        <dbReference type="Pfam" id="PF03551"/>
    </source>
</evidence>
<evidence type="ECO:0000313" key="3">
    <source>
        <dbReference type="EMBL" id="GEN88556.1"/>
    </source>
</evidence>
<dbReference type="EMBL" id="BJYM01000014">
    <property type="protein sequence ID" value="GEN88556.1"/>
    <property type="molecule type" value="Genomic_DNA"/>
</dbReference>